<protein>
    <submittedName>
        <fullName evidence="9">Cation:proton antiporter</fullName>
    </submittedName>
</protein>
<keyword evidence="2" id="KW-0813">Transport</keyword>
<dbReference type="Gene3D" id="1.20.1530.20">
    <property type="match status" value="1"/>
</dbReference>
<evidence type="ECO:0000259" key="8">
    <source>
        <dbReference type="Pfam" id="PF00999"/>
    </source>
</evidence>
<feature type="domain" description="Cation/H+ exchanger transmembrane" evidence="8">
    <location>
        <begin position="14"/>
        <end position="394"/>
    </location>
</feature>
<evidence type="ECO:0000256" key="4">
    <source>
        <dbReference type="ARBA" id="ARBA00022989"/>
    </source>
</evidence>
<feature type="transmembrane region" description="Helical" evidence="7">
    <location>
        <begin position="5"/>
        <end position="22"/>
    </location>
</feature>
<dbReference type="EMBL" id="JAFVMG010000008">
    <property type="protein sequence ID" value="MBO1328583.1"/>
    <property type="molecule type" value="Genomic_DNA"/>
</dbReference>
<evidence type="ECO:0000256" key="1">
    <source>
        <dbReference type="ARBA" id="ARBA00004141"/>
    </source>
</evidence>
<dbReference type="Proteomes" id="UP000664399">
    <property type="component" value="Unassembled WGS sequence"/>
</dbReference>
<name>A0ABS3LMI1_9PROT</name>
<dbReference type="RefSeq" id="WP_207854418.1">
    <property type="nucleotide sequence ID" value="NZ_JAFVMG010000008.1"/>
</dbReference>
<dbReference type="InterPro" id="IPR006153">
    <property type="entry name" value="Cation/H_exchanger_TM"/>
</dbReference>
<feature type="transmembrane region" description="Helical" evidence="7">
    <location>
        <begin position="236"/>
        <end position="256"/>
    </location>
</feature>
<keyword evidence="6 7" id="KW-0472">Membrane</keyword>
<feature type="transmembrane region" description="Helical" evidence="7">
    <location>
        <begin position="28"/>
        <end position="45"/>
    </location>
</feature>
<evidence type="ECO:0000256" key="2">
    <source>
        <dbReference type="ARBA" id="ARBA00022448"/>
    </source>
</evidence>
<accession>A0ABS3LMI1</accession>
<sequence>MAEITALLADIGLFVLLPWIFWRLTRKVLPIVVLPILLGILLAAWHVPVKQIGIPSVYGTDIGWVAVLVLAFTAGLEMWQHPGDGPSAHALPQPGLWRLLTGALVALGGPFLVGSILAYTFFLHLPGWAAPQAAPWVSAASIGLCIAVSALPVLIGVVRELDPAHKPMGQLALKLAVVDDAALWIGLAALQFAARGSSALHGWTELEFLAIGLLVAMAAAGNWASRHFLHPPTWVIWVTVPVYLAAGSWASMQLGLHELIGAYFAGALMPPSWVRRLPVEEVGSFALIWLAPLFFGHSGMKIDGDALTWPSVLASLALVAVSIVAKIVAVFLYPPTSGLKLRQTLGIGALLQCKGLMEIVAATILHQKGMLSEFAFAALVVLAVLSTTLTGPLFRLLAPPIPRDQPARR</sequence>
<keyword evidence="3 7" id="KW-0812">Transmembrane</keyword>
<evidence type="ECO:0000256" key="6">
    <source>
        <dbReference type="ARBA" id="ARBA00023136"/>
    </source>
</evidence>
<comment type="caution">
    <text evidence="9">The sequence shown here is derived from an EMBL/GenBank/DDBJ whole genome shotgun (WGS) entry which is preliminary data.</text>
</comment>
<evidence type="ECO:0000256" key="7">
    <source>
        <dbReference type="SAM" id="Phobius"/>
    </source>
</evidence>
<feature type="transmembrane region" description="Helical" evidence="7">
    <location>
        <begin position="134"/>
        <end position="155"/>
    </location>
</feature>
<dbReference type="PANTHER" id="PTHR32468">
    <property type="entry name" value="CATION/H + ANTIPORTER"/>
    <property type="match status" value="1"/>
</dbReference>
<comment type="subcellular location">
    <subcellularLocation>
        <location evidence="1">Membrane</location>
        <topology evidence="1">Multi-pass membrane protein</topology>
    </subcellularLocation>
</comment>
<feature type="transmembrane region" description="Helical" evidence="7">
    <location>
        <begin position="277"/>
        <end position="295"/>
    </location>
</feature>
<gene>
    <name evidence="9" type="ORF">J2D75_08840</name>
</gene>
<feature type="transmembrane region" description="Helical" evidence="7">
    <location>
        <begin position="96"/>
        <end position="122"/>
    </location>
</feature>
<feature type="transmembrane region" description="Helical" evidence="7">
    <location>
        <begin position="175"/>
        <end position="194"/>
    </location>
</feature>
<evidence type="ECO:0000256" key="5">
    <source>
        <dbReference type="ARBA" id="ARBA00023065"/>
    </source>
</evidence>
<feature type="transmembrane region" description="Helical" evidence="7">
    <location>
        <begin position="376"/>
        <end position="398"/>
    </location>
</feature>
<feature type="transmembrane region" description="Helical" evidence="7">
    <location>
        <begin position="57"/>
        <end position="76"/>
    </location>
</feature>
<keyword evidence="10" id="KW-1185">Reference proteome</keyword>
<dbReference type="PANTHER" id="PTHR32468:SF0">
    <property type="entry name" value="K(+)_H(+) ANTIPORTER 1"/>
    <property type="match status" value="1"/>
</dbReference>
<reference evidence="9 10" key="1">
    <citation type="submission" date="2021-03" db="EMBL/GenBank/DDBJ databases">
        <title>The complete genome sequence of Acetobacter suratthaniensis TBRC 1719.</title>
        <authorList>
            <person name="Charoenyingcharoen P."/>
            <person name="Yukphan P."/>
        </authorList>
    </citation>
    <scope>NUCLEOTIDE SEQUENCE [LARGE SCALE GENOMIC DNA]</scope>
    <source>
        <strain evidence="9 10">TBRC 1719</strain>
    </source>
</reference>
<proteinExistence type="predicted"/>
<organism evidence="9 10">
    <name type="scientific">Acetobacter suratthaniensis</name>
    <dbReference type="NCBI Taxonomy" id="1502841"/>
    <lineage>
        <taxon>Bacteria</taxon>
        <taxon>Pseudomonadati</taxon>
        <taxon>Pseudomonadota</taxon>
        <taxon>Alphaproteobacteria</taxon>
        <taxon>Acetobacterales</taxon>
        <taxon>Acetobacteraceae</taxon>
        <taxon>Acetobacter</taxon>
    </lineage>
</organism>
<feature type="transmembrane region" description="Helical" evidence="7">
    <location>
        <begin position="206"/>
        <end position="224"/>
    </location>
</feature>
<dbReference type="Pfam" id="PF00999">
    <property type="entry name" value="Na_H_Exchanger"/>
    <property type="match status" value="1"/>
</dbReference>
<dbReference type="InterPro" id="IPR050794">
    <property type="entry name" value="CPA2_transporter"/>
</dbReference>
<evidence type="ECO:0000313" key="10">
    <source>
        <dbReference type="Proteomes" id="UP000664399"/>
    </source>
</evidence>
<dbReference type="InterPro" id="IPR038770">
    <property type="entry name" value="Na+/solute_symporter_sf"/>
</dbReference>
<feature type="transmembrane region" description="Helical" evidence="7">
    <location>
        <begin position="307"/>
        <end position="333"/>
    </location>
</feature>
<evidence type="ECO:0000256" key="3">
    <source>
        <dbReference type="ARBA" id="ARBA00022692"/>
    </source>
</evidence>
<evidence type="ECO:0000313" key="9">
    <source>
        <dbReference type="EMBL" id="MBO1328583.1"/>
    </source>
</evidence>
<keyword evidence="5" id="KW-0406">Ion transport</keyword>
<keyword evidence="4 7" id="KW-1133">Transmembrane helix</keyword>